<reference evidence="3" key="3">
    <citation type="submission" date="2017-01" db="EMBL/GenBank/DDBJ databases">
        <authorList>
            <person name="Mah S.A."/>
            <person name="Swanson W.J."/>
            <person name="Moy G.W."/>
            <person name="Vacquier V.D."/>
        </authorList>
    </citation>
    <scope>NUCLEOTIDE SEQUENCE [LARGE SCALE GENOMIC DNA]</scope>
    <source>
        <strain evidence="3">MT1</strain>
    </source>
</reference>
<accession>A0A1H0INW2</accession>
<dbReference type="RefSeq" id="WP_075946052.1">
    <property type="nucleotide sequence ID" value="NZ_LT629709.1"/>
</dbReference>
<sequence>MTIEIAVERLQAGCQAHDIEAVTHLFTEDATVSGEGAPGLLQGHDQLRPVLGFMFEHTPKLSIEIYQKTQISPESVLTWLQWSSPSADGSFINFRSLTVWRKTADSWKIVSDFYGQGVFED</sequence>
<dbReference type="Pfam" id="PF12680">
    <property type="entry name" value="SnoaL_2"/>
    <property type="match status" value="1"/>
</dbReference>
<dbReference type="OrthoDB" id="8780839at2"/>
<organism evidence="4 6">
    <name type="scientific">Pseudomonas reinekei</name>
    <dbReference type="NCBI Taxonomy" id="395598"/>
    <lineage>
        <taxon>Bacteria</taxon>
        <taxon>Pseudomonadati</taxon>
        <taxon>Pseudomonadota</taxon>
        <taxon>Gammaproteobacteria</taxon>
        <taxon>Pseudomonadales</taxon>
        <taxon>Pseudomonadaceae</taxon>
        <taxon>Pseudomonas</taxon>
    </lineage>
</organism>
<evidence type="ECO:0000313" key="7">
    <source>
        <dbReference type="Proteomes" id="UP000460142"/>
    </source>
</evidence>
<reference evidence="5" key="2">
    <citation type="submission" date="2017-01" db="EMBL/GenBank/DDBJ databases">
        <authorList>
            <person name="Poblete-Castro I."/>
        </authorList>
    </citation>
    <scope>NUCLEOTIDE SEQUENCE [LARGE SCALE GENOMIC DNA]</scope>
    <source>
        <strain evidence="5">DSM 18361 / CCUG 53116 / MT1</strain>
    </source>
</reference>
<dbReference type="EMBL" id="VZPS01000004">
    <property type="protein sequence ID" value="KAB0486666.1"/>
    <property type="molecule type" value="Genomic_DNA"/>
</dbReference>
<feature type="domain" description="SnoaL-like" evidence="1">
    <location>
        <begin position="7"/>
        <end position="105"/>
    </location>
</feature>
<evidence type="ECO:0000313" key="6">
    <source>
        <dbReference type="Proteomes" id="UP000198549"/>
    </source>
</evidence>
<dbReference type="EMBL" id="MSTQ01000004">
    <property type="protein sequence ID" value="OLU04336.1"/>
    <property type="molecule type" value="Genomic_DNA"/>
</dbReference>
<dbReference type="InterPro" id="IPR037401">
    <property type="entry name" value="SnoaL-like"/>
</dbReference>
<protein>
    <submittedName>
        <fullName evidence="4">Ketosteroid isomerase homolog</fullName>
    </submittedName>
    <submittedName>
        <fullName evidence="2">Nuclear transport factor 2 family protein</fullName>
    </submittedName>
</protein>
<evidence type="ECO:0000313" key="2">
    <source>
        <dbReference type="EMBL" id="KAB0486666.1"/>
    </source>
</evidence>
<evidence type="ECO:0000259" key="1">
    <source>
        <dbReference type="Pfam" id="PF12680"/>
    </source>
</evidence>
<dbReference type="SUPFAM" id="SSF54427">
    <property type="entry name" value="NTF2-like"/>
    <property type="match status" value="1"/>
</dbReference>
<name>A0A1H0INW2_PSERE</name>
<dbReference type="EMBL" id="LT629709">
    <property type="protein sequence ID" value="SDO33194.1"/>
    <property type="molecule type" value="Genomic_DNA"/>
</dbReference>
<dbReference type="GO" id="GO:0016853">
    <property type="term" value="F:isomerase activity"/>
    <property type="evidence" value="ECO:0007669"/>
    <property type="project" value="UniProtKB-KW"/>
</dbReference>
<keyword evidence="5" id="KW-1185">Reference proteome</keyword>
<dbReference type="AlphaFoldDB" id="A0A1H0INW2"/>
<evidence type="ECO:0000313" key="3">
    <source>
        <dbReference type="EMBL" id="OLU04336.1"/>
    </source>
</evidence>
<gene>
    <name evidence="3" type="ORF">BVK86_08845</name>
    <name evidence="2" type="ORF">F7R15_07230</name>
    <name evidence="4" type="ORF">SAMN04490202_0609</name>
</gene>
<evidence type="ECO:0000313" key="4">
    <source>
        <dbReference type="EMBL" id="SDO33194.1"/>
    </source>
</evidence>
<dbReference type="Proteomes" id="UP000460142">
    <property type="component" value="Unassembled WGS sequence"/>
</dbReference>
<proteinExistence type="predicted"/>
<dbReference type="InterPro" id="IPR032710">
    <property type="entry name" value="NTF2-like_dom_sf"/>
</dbReference>
<keyword evidence="4" id="KW-0413">Isomerase</keyword>
<dbReference type="Proteomes" id="UP000186756">
    <property type="component" value="Unassembled WGS sequence"/>
</dbReference>
<reference evidence="2 7" key="4">
    <citation type="submission" date="2019-09" db="EMBL/GenBank/DDBJ databases">
        <title>Draft genome sequences of 48 bacterial type strains from the CCUG.</title>
        <authorList>
            <person name="Tunovic T."/>
            <person name="Pineiro-Iglesias B."/>
            <person name="Unosson C."/>
            <person name="Inganas E."/>
            <person name="Ohlen M."/>
            <person name="Cardew S."/>
            <person name="Jensie-Markopoulos S."/>
            <person name="Salva-Serra F."/>
            <person name="Jaen-Luchoro D."/>
            <person name="Karlsson R."/>
            <person name="Svensson-Stadler L."/>
            <person name="Chun J."/>
            <person name="Moore E."/>
        </authorList>
    </citation>
    <scope>NUCLEOTIDE SEQUENCE [LARGE SCALE GENOMIC DNA]</scope>
    <source>
        <strain evidence="2 7">CCUG 53116</strain>
    </source>
</reference>
<evidence type="ECO:0000313" key="5">
    <source>
        <dbReference type="Proteomes" id="UP000186756"/>
    </source>
</evidence>
<dbReference type="Gene3D" id="3.10.450.50">
    <property type="match status" value="1"/>
</dbReference>
<reference evidence="4 6" key="1">
    <citation type="submission" date="2016-10" db="EMBL/GenBank/DDBJ databases">
        <authorList>
            <person name="de Groot N.N."/>
        </authorList>
    </citation>
    <scope>NUCLEOTIDE SEQUENCE [LARGE SCALE GENOMIC DNA]</scope>
    <source>
        <strain evidence="4 6">BS3776</strain>
    </source>
</reference>
<dbReference type="Proteomes" id="UP000198549">
    <property type="component" value="Chromosome I"/>
</dbReference>